<keyword evidence="3" id="KW-1185">Reference proteome</keyword>
<protein>
    <submittedName>
        <fullName evidence="2">Uncharacterized protein</fullName>
    </submittedName>
</protein>
<keyword evidence="1" id="KW-1133">Transmembrane helix</keyword>
<feature type="transmembrane region" description="Helical" evidence="1">
    <location>
        <begin position="92"/>
        <end position="115"/>
    </location>
</feature>
<comment type="caution">
    <text evidence="2">The sequence shown here is derived from an EMBL/GenBank/DDBJ whole genome shotgun (WGS) entry which is preliminary data.</text>
</comment>
<feature type="transmembrane region" description="Helical" evidence="1">
    <location>
        <begin position="61"/>
        <end position="80"/>
    </location>
</feature>
<name>A0ABW1U4P5_9BURK</name>
<evidence type="ECO:0000256" key="1">
    <source>
        <dbReference type="SAM" id="Phobius"/>
    </source>
</evidence>
<keyword evidence="1" id="KW-0812">Transmembrane</keyword>
<dbReference type="RefSeq" id="WP_371439931.1">
    <property type="nucleotide sequence ID" value="NZ_JBHSRS010000084.1"/>
</dbReference>
<gene>
    <name evidence="2" type="ORF">ACFQND_23345</name>
</gene>
<keyword evidence="1" id="KW-0472">Membrane</keyword>
<reference evidence="3" key="1">
    <citation type="journal article" date="2019" name="Int. J. Syst. Evol. Microbiol.">
        <title>The Global Catalogue of Microorganisms (GCM) 10K type strain sequencing project: providing services to taxonomists for standard genome sequencing and annotation.</title>
        <authorList>
            <consortium name="The Broad Institute Genomics Platform"/>
            <consortium name="The Broad Institute Genome Sequencing Center for Infectious Disease"/>
            <person name="Wu L."/>
            <person name="Ma J."/>
        </authorList>
    </citation>
    <scope>NUCLEOTIDE SEQUENCE [LARGE SCALE GENOMIC DNA]</scope>
    <source>
        <strain evidence="3">CCUG 39402</strain>
    </source>
</reference>
<feature type="transmembrane region" description="Helical" evidence="1">
    <location>
        <begin position="28"/>
        <end position="49"/>
    </location>
</feature>
<sequence length="116" mass="12342">MTTPDTQPAEKTTDRTEKLLQNGLSAHILPASATMIGVCMTVLSIGHLGPGSELHMLVDKVLAVDALVFLASALLSFMSMRTQRFANKFEARAELVFITGLGLLALVAVVLAFAIT</sequence>
<dbReference type="EMBL" id="JBHSRS010000084">
    <property type="protein sequence ID" value="MFC6284173.1"/>
    <property type="molecule type" value="Genomic_DNA"/>
</dbReference>
<dbReference type="Proteomes" id="UP001596270">
    <property type="component" value="Unassembled WGS sequence"/>
</dbReference>
<organism evidence="2 3">
    <name type="scientific">Polaromonas aquatica</name>
    <dbReference type="NCBI Taxonomy" id="332657"/>
    <lineage>
        <taxon>Bacteria</taxon>
        <taxon>Pseudomonadati</taxon>
        <taxon>Pseudomonadota</taxon>
        <taxon>Betaproteobacteria</taxon>
        <taxon>Burkholderiales</taxon>
        <taxon>Comamonadaceae</taxon>
        <taxon>Polaromonas</taxon>
    </lineage>
</organism>
<evidence type="ECO:0000313" key="2">
    <source>
        <dbReference type="EMBL" id="MFC6284173.1"/>
    </source>
</evidence>
<proteinExistence type="predicted"/>
<evidence type="ECO:0000313" key="3">
    <source>
        <dbReference type="Proteomes" id="UP001596270"/>
    </source>
</evidence>
<accession>A0ABW1U4P5</accession>